<accession>A0A1X0R2J9</accession>
<sequence>MATKKKKVKKSNKRTTDEFIIEESVIEYTDANENSDQDNPIPISRGTTTTHFIKFINFLLDVMDLDENSKL</sequence>
<evidence type="ECO:0000313" key="1">
    <source>
        <dbReference type="EMBL" id="ORE06255.1"/>
    </source>
</evidence>
<name>A0A1X0R2J9_RHIZD</name>
<dbReference type="Proteomes" id="UP000242414">
    <property type="component" value="Unassembled WGS sequence"/>
</dbReference>
<organism evidence="1">
    <name type="scientific">Rhizopus microsporus var. microsporus</name>
    <dbReference type="NCBI Taxonomy" id="86635"/>
    <lineage>
        <taxon>Eukaryota</taxon>
        <taxon>Fungi</taxon>
        <taxon>Fungi incertae sedis</taxon>
        <taxon>Mucoromycota</taxon>
        <taxon>Mucoromycotina</taxon>
        <taxon>Mucoromycetes</taxon>
        <taxon>Mucorales</taxon>
        <taxon>Mucorineae</taxon>
        <taxon>Rhizopodaceae</taxon>
        <taxon>Rhizopus</taxon>
    </lineage>
</organism>
<proteinExistence type="predicted"/>
<dbReference type="EMBL" id="KV921927">
    <property type="protein sequence ID" value="ORE06255.1"/>
    <property type="molecule type" value="Genomic_DNA"/>
</dbReference>
<reference evidence="1" key="1">
    <citation type="journal article" date="2016" name="Proc. Natl. Acad. Sci. U.S.A.">
        <title>Lipid metabolic changes in an early divergent fungus govern the establishment of a mutualistic symbiosis with endobacteria.</title>
        <authorList>
            <person name="Lastovetsky O.A."/>
            <person name="Gaspar M.L."/>
            <person name="Mondo S.J."/>
            <person name="LaButti K.M."/>
            <person name="Sandor L."/>
            <person name="Grigoriev I.V."/>
            <person name="Henry S.A."/>
            <person name="Pawlowska T.E."/>
        </authorList>
    </citation>
    <scope>NUCLEOTIDE SEQUENCE [LARGE SCALE GENOMIC DNA]</scope>
    <source>
        <strain evidence="1">ATCC 52814</strain>
    </source>
</reference>
<protein>
    <submittedName>
        <fullName evidence="1">Uncharacterized protein</fullName>
    </submittedName>
</protein>
<dbReference type="AlphaFoldDB" id="A0A1X0R2J9"/>
<gene>
    <name evidence="1" type="ORF">BCV72DRAFT_329275</name>
</gene>
<dbReference type="VEuPathDB" id="FungiDB:BCV72DRAFT_329275"/>